<feature type="region of interest" description="Disordered" evidence="4">
    <location>
        <begin position="1"/>
        <end position="24"/>
    </location>
</feature>
<dbReference type="SMART" id="SM00228">
    <property type="entry name" value="PDZ"/>
    <property type="match status" value="3"/>
</dbReference>
<proteinExistence type="predicted"/>
<evidence type="ECO:0000256" key="3">
    <source>
        <dbReference type="ARBA" id="ARBA00023273"/>
    </source>
</evidence>
<comment type="subcellular location">
    <subcellularLocation>
        <location evidence="1">Cell projection</location>
    </subcellularLocation>
</comment>
<dbReference type="InterPro" id="IPR036034">
    <property type="entry name" value="PDZ_sf"/>
</dbReference>
<dbReference type="PANTHER" id="PTHR23116">
    <property type="entry name" value="PDZ DOMAIN CONTAINING WHIRLIN AND HARMONIN-RELATED"/>
    <property type="match status" value="1"/>
</dbReference>
<dbReference type="InterPro" id="IPR001478">
    <property type="entry name" value="PDZ"/>
</dbReference>
<dbReference type="SUPFAM" id="SSF50156">
    <property type="entry name" value="PDZ domain-like"/>
    <property type="match status" value="3"/>
</dbReference>
<dbReference type="AlphaFoldDB" id="A0AAV7KJ55"/>
<name>A0AAV7KJ55_9METZ</name>
<evidence type="ECO:0000259" key="5">
    <source>
        <dbReference type="PROSITE" id="PS50106"/>
    </source>
</evidence>
<dbReference type="GO" id="GO:0005886">
    <property type="term" value="C:plasma membrane"/>
    <property type="evidence" value="ECO:0007669"/>
    <property type="project" value="TreeGrafter"/>
</dbReference>
<feature type="compositionally biased region" description="Basic residues" evidence="4">
    <location>
        <begin position="174"/>
        <end position="188"/>
    </location>
</feature>
<accession>A0AAV7KJ55</accession>
<evidence type="ECO:0000256" key="1">
    <source>
        <dbReference type="ARBA" id="ARBA00004316"/>
    </source>
</evidence>
<feature type="region of interest" description="Disordered" evidence="4">
    <location>
        <begin position="433"/>
        <end position="531"/>
    </location>
</feature>
<sequence>MSESGKLPPNGSHPDEKSDEFSQLNAELEQLDNALSKLEDNSNAFNANAMSLLLEIKQLREESQLEQATPAKDTDMYRHKSSPEYVDFVRDLNRHMNEVLDSSDKQFLIHSLKQYFTYKDVEKFALSLESCLNTPRKRDLLLKIRIIIAKQDLIKFDTLAPYNQKRSRDSKLSGRGHHSYPKRTRRNRAATTSVDPPKDRGSVQYDSSRKVRVVRIPGSEEELGFNIRGGKDFGVGIYVSAIEKRMLADKCGLKPGDQILEVNGIDFTNIPHSTAVKVLKSRGNLNLMVQRVGLIPRDRSGETHFIWIDPQSGKPIKGSTSVEPAEDNAYEQKSDLQLMTRTDERKVVLNVAEDGNIGLSIRGGREYGLGIYLSIVDENSSAQDAGLRVGDQIMRVNNISFHNISHERAVQVLKSYTHLMLTIRNVGRIPHTFKPAKPSYDSSTFPKSRSKKQRPPLNNLQQRNTVDGLNLIFKSRDDSEKEHDKTVSVQEEDRSNWETKRKTATHVEPPAVSRVKRTQESTTGGTPPSPMFTRFVGGITTLSTQGLSQSREMLLDRTRKAAGEYILSDVKAAIKKYDENKELEPFARFFRDMDVFPDKKLVIQDARCVLEPRHVELFDRIVAYRPEGTVLKPNKRASLTGPHSGGGFVKPAPRERPPHVHKLHPSLLRVFENENIAEMLDPASYPFQRVAVEDRIRTRDSFLAMQELNAERGEELQLGGVKKVLVEIFKNSPILGLSISGGSDTPNPEVIIEEVKPRGAAYSDGFLKPGFEIVSVNSTPLTGHSHREVVDIISRAFADSKDTIDMVVIPN</sequence>
<feature type="compositionally biased region" description="Polar residues" evidence="4">
    <location>
        <begin position="456"/>
        <end position="467"/>
    </location>
</feature>
<dbReference type="EMBL" id="JAKMXF010000022">
    <property type="protein sequence ID" value="KAI6660960.1"/>
    <property type="molecule type" value="Genomic_DNA"/>
</dbReference>
<keyword evidence="2" id="KW-0677">Repeat</keyword>
<evidence type="ECO:0000313" key="6">
    <source>
        <dbReference type="EMBL" id="KAI6660960.1"/>
    </source>
</evidence>
<feature type="region of interest" description="Disordered" evidence="4">
    <location>
        <begin position="633"/>
        <end position="656"/>
    </location>
</feature>
<evidence type="ECO:0000256" key="4">
    <source>
        <dbReference type="SAM" id="MobiDB-lite"/>
    </source>
</evidence>
<comment type="caution">
    <text evidence="6">The sequence shown here is derived from an EMBL/GenBank/DDBJ whole genome shotgun (WGS) entry which is preliminary data.</text>
</comment>
<dbReference type="Gene3D" id="1.20.1160.20">
    <property type="match status" value="1"/>
</dbReference>
<evidence type="ECO:0000313" key="7">
    <source>
        <dbReference type="Proteomes" id="UP001165289"/>
    </source>
</evidence>
<dbReference type="PROSITE" id="PS50106">
    <property type="entry name" value="PDZ"/>
    <property type="match status" value="3"/>
</dbReference>
<dbReference type="FunFam" id="2.30.42.10:FF:000087">
    <property type="entry name" value="Whirlin a"/>
    <property type="match status" value="2"/>
</dbReference>
<feature type="region of interest" description="Disordered" evidence="4">
    <location>
        <begin position="165"/>
        <end position="206"/>
    </location>
</feature>
<reference evidence="6 7" key="1">
    <citation type="journal article" date="2023" name="BMC Biol.">
        <title>The compact genome of the sponge Oopsacas minuta (Hexactinellida) is lacking key metazoan core genes.</title>
        <authorList>
            <person name="Santini S."/>
            <person name="Schenkelaars Q."/>
            <person name="Jourda C."/>
            <person name="Duchesne M."/>
            <person name="Belahbib H."/>
            <person name="Rocher C."/>
            <person name="Selva M."/>
            <person name="Riesgo A."/>
            <person name="Vervoort M."/>
            <person name="Leys S.P."/>
            <person name="Kodjabachian L."/>
            <person name="Le Bivic A."/>
            <person name="Borchiellini C."/>
            <person name="Claverie J.M."/>
            <person name="Renard E."/>
        </authorList>
    </citation>
    <scope>NUCLEOTIDE SEQUENCE [LARGE SCALE GENOMIC DNA]</scope>
    <source>
        <strain evidence="6">SPO-2</strain>
    </source>
</reference>
<evidence type="ECO:0000256" key="2">
    <source>
        <dbReference type="ARBA" id="ARBA00022737"/>
    </source>
</evidence>
<protein>
    <submittedName>
        <fullName evidence="6">Whirlin-like</fullName>
    </submittedName>
</protein>
<dbReference type="Pfam" id="PF00595">
    <property type="entry name" value="PDZ"/>
    <property type="match status" value="3"/>
</dbReference>
<keyword evidence="3" id="KW-0966">Cell projection</keyword>
<dbReference type="Gene3D" id="2.30.42.10">
    <property type="match status" value="3"/>
</dbReference>
<feature type="domain" description="PDZ" evidence="5">
    <location>
        <begin position="346"/>
        <end position="415"/>
    </location>
</feature>
<organism evidence="6 7">
    <name type="scientific">Oopsacas minuta</name>
    <dbReference type="NCBI Taxonomy" id="111878"/>
    <lineage>
        <taxon>Eukaryota</taxon>
        <taxon>Metazoa</taxon>
        <taxon>Porifera</taxon>
        <taxon>Hexactinellida</taxon>
        <taxon>Hexasterophora</taxon>
        <taxon>Lyssacinosida</taxon>
        <taxon>Leucopsacidae</taxon>
        <taxon>Oopsacas</taxon>
    </lineage>
</organism>
<feature type="compositionally biased region" description="Basic and acidic residues" evidence="4">
    <location>
        <begin position="474"/>
        <end position="501"/>
    </location>
</feature>
<gene>
    <name evidence="6" type="ORF">LOD99_13683</name>
</gene>
<feature type="domain" description="PDZ" evidence="5">
    <location>
        <begin position="210"/>
        <end position="284"/>
    </location>
</feature>
<dbReference type="GO" id="GO:0042995">
    <property type="term" value="C:cell projection"/>
    <property type="evidence" value="ECO:0007669"/>
    <property type="project" value="UniProtKB-SubCell"/>
</dbReference>
<feature type="domain" description="PDZ" evidence="5">
    <location>
        <begin position="725"/>
        <end position="796"/>
    </location>
</feature>
<dbReference type="Proteomes" id="UP001165289">
    <property type="component" value="Unassembled WGS sequence"/>
</dbReference>
<dbReference type="PANTHER" id="PTHR23116:SF29">
    <property type="entry name" value="PDZ DOMAIN-CONTAINING PROTEIN 7"/>
    <property type="match status" value="1"/>
</dbReference>
<keyword evidence="7" id="KW-1185">Reference proteome</keyword>
<dbReference type="InterPro" id="IPR051844">
    <property type="entry name" value="USH2_Complex_Protein"/>
</dbReference>